<dbReference type="Proteomes" id="UP000186817">
    <property type="component" value="Unassembled WGS sequence"/>
</dbReference>
<evidence type="ECO:0000256" key="1">
    <source>
        <dbReference type="SAM" id="MobiDB-lite"/>
    </source>
</evidence>
<feature type="region of interest" description="Disordered" evidence="1">
    <location>
        <begin position="1"/>
        <end position="30"/>
    </location>
</feature>
<reference evidence="3 4" key="1">
    <citation type="submission" date="2016-02" db="EMBL/GenBank/DDBJ databases">
        <title>Genome analysis of coral dinoflagellate symbionts highlights evolutionary adaptations to a symbiotic lifestyle.</title>
        <authorList>
            <person name="Aranda M."/>
            <person name="Li Y."/>
            <person name="Liew Y.J."/>
            <person name="Baumgarten S."/>
            <person name="Simakov O."/>
            <person name="Wilson M."/>
            <person name="Piel J."/>
            <person name="Ashoor H."/>
            <person name="Bougouffa S."/>
            <person name="Bajic V.B."/>
            <person name="Ryu T."/>
            <person name="Ravasi T."/>
            <person name="Bayer T."/>
            <person name="Micklem G."/>
            <person name="Kim H."/>
            <person name="Bhak J."/>
            <person name="Lajeunesse T.C."/>
            <person name="Voolstra C.R."/>
        </authorList>
    </citation>
    <scope>NUCLEOTIDE SEQUENCE [LARGE SCALE GENOMIC DNA]</scope>
    <source>
        <strain evidence="3 4">CCMP2467</strain>
    </source>
</reference>
<feature type="non-terminal residue" evidence="3">
    <location>
        <position position="94"/>
    </location>
</feature>
<comment type="caution">
    <text evidence="3">The sequence shown here is derived from an EMBL/GenBank/DDBJ whole genome shotgun (WGS) entry which is preliminary data.</text>
</comment>
<protein>
    <submittedName>
        <fullName evidence="3">Uncharacterized protein</fullName>
    </submittedName>
</protein>
<keyword evidence="4" id="KW-1185">Reference proteome</keyword>
<gene>
    <name evidence="3" type="ORF">AK812_SmicGene46489</name>
</gene>
<sequence length="94" mass="10234">MSVPASWPSTGLNPEGEPQGDSPGEEQERNGSWVYAAGDEVVNVKMMGLEWQKSFVKMVAVAAVAVVVVQIQWAVKLFWQACASRIIGSLVDKR</sequence>
<evidence type="ECO:0000313" key="3">
    <source>
        <dbReference type="EMBL" id="OLP74077.1"/>
    </source>
</evidence>
<dbReference type="AlphaFoldDB" id="A0A1Q9BTS1"/>
<feature type="transmembrane region" description="Helical" evidence="2">
    <location>
        <begin position="55"/>
        <end position="75"/>
    </location>
</feature>
<dbReference type="EMBL" id="LSRX01004291">
    <property type="protein sequence ID" value="OLP74077.1"/>
    <property type="molecule type" value="Genomic_DNA"/>
</dbReference>
<name>A0A1Q9BTS1_SYMMI</name>
<accession>A0A1Q9BTS1</accession>
<evidence type="ECO:0000313" key="4">
    <source>
        <dbReference type="Proteomes" id="UP000186817"/>
    </source>
</evidence>
<keyword evidence="2" id="KW-0472">Membrane</keyword>
<keyword evidence="2" id="KW-0812">Transmembrane</keyword>
<proteinExistence type="predicted"/>
<keyword evidence="2" id="KW-1133">Transmembrane helix</keyword>
<organism evidence="3 4">
    <name type="scientific">Symbiodinium microadriaticum</name>
    <name type="common">Dinoflagellate</name>
    <name type="synonym">Zooxanthella microadriatica</name>
    <dbReference type="NCBI Taxonomy" id="2951"/>
    <lineage>
        <taxon>Eukaryota</taxon>
        <taxon>Sar</taxon>
        <taxon>Alveolata</taxon>
        <taxon>Dinophyceae</taxon>
        <taxon>Suessiales</taxon>
        <taxon>Symbiodiniaceae</taxon>
        <taxon>Symbiodinium</taxon>
    </lineage>
</organism>
<evidence type="ECO:0000256" key="2">
    <source>
        <dbReference type="SAM" id="Phobius"/>
    </source>
</evidence>